<organism evidence="1 2">
    <name type="scientific">Quercus suber</name>
    <name type="common">Cork oak</name>
    <dbReference type="NCBI Taxonomy" id="58331"/>
    <lineage>
        <taxon>Eukaryota</taxon>
        <taxon>Viridiplantae</taxon>
        <taxon>Streptophyta</taxon>
        <taxon>Embryophyta</taxon>
        <taxon>Tracheophyta</taxon>
        <taxon>Spermatophyta</taxon>
        <taxon>Magnoliopsida</taxon>
        <taxon>eudicotyledons</taxon>
        <taxon>Gunneridae</taxon>
        <taxon>Pentapetalae</taxon>
        <taxon>rosids</taxon>
        <taxon>fabids</taxon>
        <taxon>Fagales</taxon>
        <taxon>Fagaceae</taxon>
        <taxon>Quercus</taxon>
    </lineage>
</organism>
<sequence>MRLLTSSAICNTPVKGRVDVKIKKYLNNNKKKGIRWCLTCWKNCGKTYCGEYGRGNEDTSSRLEEDDITIEVKYESKSELDFKSCQNYTWGGTLEAWKGIGAGWESCYNCVRFESGDRKRVSFQHDVWCADSVPNLLFPELFYIVNNRHARTSDYMEARRGVEMEEKVCYKKNRNGDFYVTMKL</sequence>
<name>A0AAW0KN35_QUESU</name>
<dbReference type="AlphaFoldDB" id="A0AAW0KN35"/>
<dbReference type="Proteomes" id="UP000237347">
    <property type="component" value="Unassembled WGS sequence"/>
</dbReference>
<dbReference type="EMBL" id="PKMF04000251">
    <property type="protein sequence ID" value="KAK7840948.1"/>
    <property type="molecule type" value="Genomic_DNA"/>
</dbReference>
<comment type="caution">
    <text evidence="1">The sequence shown here is derived from an EMBL/GenBank/DDBJ whole genome shotgun (WGS) entry which is preliminary data.</text>
</comment>
<gene>
    <name evidence="1" type="ORF">CFP56_016067</name>
</gene>
<protein>
    <submittedName>
        <fullName evidence="1">Uncharacterized protein</fullName>
    </submittedName>
</protein>
<proteinExistence type="predicted"/>
<evidence type="ECO:0000313" key="2">
    <source>
        <dbReference type="Proteomes" id="UP000237347"/>
    </source>
</evidence>
<accession>A0AAW0KN35</accession>
<evidence type="ECO:0000313" key="1">
    <source>
        <dbReference type="EMBL" id="KAK7840948.1"/>
    </source>
</evidence>
<keyword evidence="2" id="KW-1185">Reference proteome</keyword>
<reference evidence="1 2" key="1">
    <citation type="journal article" date="2018" name="Sci. Data">
        <title>The draft genome sequence of cork oak.</title>
        <authorList>
            <person name="Ramos A.M."/>
            <person name="Usie A."/>
            <person name="Barbosa P."/>
            <person name="Barros P.M."/>
            <person name="Capote T."/>
            <person name="Chaves I."/>
            <person name="Simoes F."/>
            <person name="Abreu I."/>
            <person name="Carrasquinho I."/>
            <person name="Faro C."/>
            <person name="Guimaraes J.B."/>
            <person name="Mendonca D."/>
            <person name="Nobrega F."/>
            <person name="Rodrigues L."/>
            <person name="Saibo N.J.M."/>
            <person name="Varela M.C."/>
            <person name="Egas C."/>
            <person name="Matos J."/>
            <person name="Miguel C.M."/>
            <person name="Oliveira M.M."/>
            <person name="Ricardo C.P."/>
            <person name="Goncalves S."/>
        </authorList>
    </citation>
    <scope>NUCLEOTIDE SEQUENCE [LARGE SCALE GENOMIC DNA]</scope>
    <source>
        <strain evidence="2">cv. HL8</strain>
    </source>
</reference>